<comment type="catalytic activity">
    <reaction evidence="8">
        <text>L-threonyl-[protein] + ATP = O-phospho-L-threonyl-[protein] + ADP + H(+)</text>
        <dbReference type="Rhea" id="RHEA:46608"/>
        <dbReference type="Rhea" id="RHEA-COMP:11060"/>
        <dbReference type="Rhea" id="RHEA-COMP:11605"/>
        <dbReference type="ChEBI" id="CHEBI:15378"/>
        <dbReference type="ChEBI" id="CHEBI:30013"/>
        <dbReference type="ChEBI" id="CHEBI:30616"/>
        <dbReference type="ChEBI" id="CHEBI:61977"/>
        <dbReference type="ChEBI" id="CHEBI:456216"/>
        <dbReference type="EC" id="2.7.11.1"/>
    </reaction>
</comment>
<evidence type="ECO:0000256" key="3">
    <source>
        <dbReference type="ARBA" id="ARBA00022527"/>
    </source>
</evidence>
<dbReference type="PROSITE" id="PS00108">
    <property type="entry name" value="PROTEIN_KINASE_ST"/>
    <property type="match status" value="1"/>
</dbReference>
<dbReference type="FunFam" id="3.30.200.20:FF:000060">
    <property type="entry name" value="Serine/threonine-protein kinase isoform 1"/>
    <property type="match status" value="1"/>
</dbReference>
<keyword evidence="7" id="KW-0067">ATP-binding</keyword>
<dbReference type="CDD" id="cd13999">
    <property type="entry name" value="STKc_MAP3K-like"/>
    <property type="match status" value="1"/>
</dbReference>
<protein>
    <recommendedName>
        <fullName evidence="2">non-specific serine/threonine protein kinase</fullName>
        <ecNumber evidence="2">2.7.11.1</ecNumber>
    </recommendedName>
</protein>
<dbReference type="GeneID" id="109012554"/>
<dbReference type="GO" id="GO:0004674">
    <property type="term" value="F:protein serine/threonine kinase activity"/>
    <property type="evidence" value="ECO:0000318"/>
    <property type="project" value="GO_Central"/>
</dbReference>
<evidence type="ECO:0000256" key="4">
    <source>
        <dbReference type="ARBA" id="ARBA00022679"/>
    </source>
</evidence>
<keyword evidence="3" id="KW-0723">Serine/threonine-protein kinase</keyword>
<proteinExistence type="inferred from homology"/>
<dbReference type="RefSeq" id="XP_018849798.1">
    <property type="nucleotide sequence ID" value="XM_018994253.2"/>
</dbReference>
<evidence type="ECO:0000256" key="1">
    <source>
        <dbReference type="ARBA" id="ARBA00010507"/>
    </source>
</evidence>
<dbReference type="AlphaFoldDB" id="A0A2I4H0Y2"/>
<dbReference type="PROSITE" id="PS50011">
    <property type="entry name" value="PROTEIN_KINASE_DOM"/>
    <property type="match status" value="1"/>
</dbReference>
<dbReference type="Gene3D" id="3.30.200.20">
    <property type="entry name" value="Phosphorylase Kinase, domain 1"/>
    <property type="match status" value="1"/>
</dbReference>
<evidence type="ECO:0000313" key="10">
    <source>
        <dbReference type="Proteomes" id="UP000235220"/>
    </source>
</evidence>
<keyword evidence="6" id="KW-0418">Kinase</keyword>
<dbReference type="Gramene" id="Jr11_19230_p1">
    <property type="protein sequence ID" value="cds.Jr11_19230_p1"/>
    <property type="gene ID" value="Jr11_19230"/>
</dbReference>
<sequence length="544" mass="62616">MDIETESCSSRAVDFAPTHSRNRRLKVIAYDQVLHLLKDSNFAEANLPGFEDELWMHFHRLPPRYALDVNVEKAQDVLMHKRLLHMARDPATKHAIEVRVVQAHFATTGNCSYSFYSNSQRKVDPQRSDNSRENGARLEITISTNDKPKLFSQLTSLLSEIGLNIQEAHAFSTVDGYSLDYFLVDGWALEETEQLRNTLVKKIPRIEKHPLLKFHRVPAAEEQEQTGIKSIPKHVNMSTDGINDWEIDTRQLKYEKKIASVSFCDLYKGTFCNQDVAIKVLRAEHKDINIMREFTQEVHIMRNIRHNNVIQFIGACLRTPNPCLVMEYMSGGSMHDFLHKQKDVLTLQYLINVAIGASEGMKFLHQNNIIHRDLKAANLLMDGNGVVKVSDFGVARMQDQSGVMTSETGTYRWMAPELIEHKLYDHKVDVFSFGVLLWELLTGKLPYEHLTPVQAALGVVQKGLRPTIPSQTYPKLVELLERCWQQDPFLRPEFSEIVEILQQMAKRVSKDERMHRQKGKSSRRVSDYGKSSHQSGRRPFERHQ</sequence>
<dbReference type="SUPFAM" id="SSF55021">
    <property type="entry name" value="ACT-like"/>
    <property type="match status" value="1"/>
</dbReference>
<organism evidence="10 11">
    <name type="scientific">Juglans regia</name>
    <name type="common">English walnut</name>
    <dbReference type="NCBI Taxonomy" id="51240"/>
    <lineage>
        <taxon>Eukaryota</taxon>
        <taxon>Viridiplantae</taxon>
        <taxon>Streptophyta</taxon>
        <taxon>Embryophyta</taxon>
        <taxon>Tracheophyta</taxon>
        <taxon>Spermatophyta</taxon>
        <taxon>Magnoliopsida</taxon>
        <taxon>eudicotyledons</taxon>
        <taxon>Gunneridae</taxon>
        <taxon>Pentapetalae</taxon>
        <taxon>rosids</taxon>
        <taxon>fabids</taxon>
        <taxon>Fagales</taxon>
        <taxon>Juglandaceae</taxon>
        <taxon>Juglans</taxon>
    </lineage>
</organism>
<evidence type="ECO:0000256" key="7">
    <source>
        <dbReference type="ARBA" id="ARBA00022840"/>
    </source>
</evidence>
<evidence type="ECO:0000256" key="9">
    <source>
        <dbReference type="ARBA" id="ARBA00048679"/>
    </source>
</evidence>
<dbReference type="InterPro" id="IPR051681">
    <property type="entry name" value="Ser/Thr_Kinases-Pseudokinases"/>
</dbReference>
<dbReference type="SUPFAM" id="SSF56112">
    <property type="entry name" value="Protein kinase-like (PK-like)"/>
    <property type="match status" value="1"/>
</dbReference>
<keyword evidence="10" id="KW-1185">Reference proteome</keyword>
<comment type="similarity">
    <text evidence="1">Belongs to the protein kinase superfamily. TKL Ser/Thr protein kinase family. RAF subfamily.</text>
</comment>
<dbReference type="Gene3D" id="1.10.510.10">
    <property type="entry name" value="Transferase(Phosphotransferase) domain 1"/>
    <property type="match status" value="1"/>
</dbReference>
<evidence type="ECO:0000256" key="2">
    <source>
        <dbReference type="ARBA" id="ARBA00012513"/>
    </source>
</evidence>
<dbReference type="GO" id="GO:0005524">
    <property type="term" value="F:ATP binding"/>
    <property type="evidence" value="ECO:0007669"/>
    <property type="project" value="UniProtKB-KW"/>
</dbReference>
<dbReference type="GO" id="GO:0007165">
    <property type="term" value="P:signal transduction"/>
    <property type="evidence" value="ECO:0000318"/>
    <property type="project" value="GO_Central"/>
</dbReference>
<dbReference type="OrthoDB" id="4062651at2759"/>
<gene>
    <name evidence="11" type="primary">LOC109012554</name>
</gene>
<dbReference type="SMART" id="SM00220">
    <property type="entry name" value="S_TKc"/>
    <property type="match status" value="1"/>
</dbReference>
<evidence type="ECO:0000256" key="5">
    <source>
        <dbReference type="ARBA" id="ARBA00022741"/>
    </source>
</evidence>
<dbReference type="InterPro" id="IPR011009">
    <property type="entry name" value="Kinase-like_dom_sf"/>
</dbReference>
<comment type="catalytic activity">
    <reaction evidence="9">
        <text>L-seryl-[protein] + ATP = O-phospho-L-seryl-[protein] + ADP + H(+)</text>
        <dbReference type="Rhea" id="RHEA:17989"/>
        <dbReference type="Rhea" id="RHEA-COMP:9863"/>
        <dbReference type="Rhea" id="RHEA-COMP:11604"/>
        <dbReference type="ChEBI" id="CHEBI:15378"/>
        <dbReference type="ChEBI" id="CHEBI:29999"/>
        <dbReference type="ChEBI" id="CHEBI:30616"/>
        <dbReference type="ChEBI" id="CHEBI:83421"/>
        <dbReference type="ChEBI" id="CHEBI:456216"/>
        <dbReference type="EC" id="2.7.11.1"/>
    </reaction>
</comment>
<reference evidence="11" key="1">
    <citation type="submission" date="2025-08" db="UniProtKB">
        <authorList>
            <consortium name="RefSeq"/>
        </authorList>
    </citation>
    <scope>IDENTIFICATION</scope>
    <source>
        <tissue evidence="11">Leaves</tissue>
    </source>
</reference>
<dbReference type="InterPro" id="IPR000719">
    <property type="entry name" value="Prot_kinase_dom"/>
</dbReference>
<dbReference type="InterPro" id="IPR008271">
    <property type="entry name" value="Ser/Thr_kinase_AS"/>
</dbReference>
<evidence type="ECO:0000313" key="11">
    <source>
        <dbReference type="RefSeq" id="XP_018849798.1"/>
    </source>
</evidence>
<dbReference type="PANTHER" id="PTHR44329:SF278">
    <property type="entry name" value="PROTEIN KINASE DOMAIN-CONTAINING PROTEIN"/>
    <property type="match status" value="1"/>
</dbReference>
<evidence type="ECO:0000256" key="6">
    <source>
        <dbReference type="ARBA" id="ARBA00022777"/>
    </source>
</evidence>
<name>A0A2I4H0Y2_JUGRE</name>
<dbReference type="EC" id="2.7.11.1" evidence="2"/>
<dbReference type="PROSITE" id="PS51671">
    <property type="entry name" value="ACT"/>
    <property type="match status" value="1"/>
</dbReference>
<keyword evidence="5" id="KW-0547">Nucleotide-binding</keyword>
<dbReference type="PRINTS" id="PR00109">
    <property type="entry name" value="TYRKINASE"/>
</dbReference>
<keyword evidence="4" id="KW-0808">Transferase</keyword>
<dbReference type="PANTHER" id="PTHR44329">
    <property type="entry name" value="SERINE/THREONINE-PROTEIN KINASE TNNI3K-RELATED"/>
    <property type="match status" value="1"/>
</dbReference>
<dbReference type="InterPro" id="IPR001245">
    <property type="entry name" value="Ser-Thr/Tyr_kinase_cat_dom"/>
</dbReference>
<dbReference type="InterPro" id="IPR002912">
    <property type="entry name" value="ACT_dom"/>
</dbReference>
<dbReference type="Proteomes" id="UP000235220">
    <property type="component" value="Chromosome 11"/>
</dbReference>
<accession>A0A2I4H0Y2</accession>
<dbReference type="Pfam" id="PF07714">
    <property type="entry name" value="PK_Tyr_Ser-Thr"/>
    <property type="match status" value="1"/>
</dbReference>
<dbReference type="KEGG" id="jre:109012554"/>
<dbReference type="InterPro" id="IPR045865">
    <property type="entry name" value="ACT-like_dom_sf"/>
</dbReference>
<evidence type="ECO:0000256" key="8">
    <source>
        <dbReference type="ARBA" id="ARBA00047899"/>
    </source>
</evidence>